<feature type="region of interest" description="Disordered" evidence="1">
    <location>
        <begin position="95"/>
        <end position="150"/>
    </location>
</feature>
<feature type="region of interest" description="Disordered" evidence="1">
    <location>
        <begin position="162"/>
        <end position="183"/>
    </location>
</feature>
<keyword evidence="3" id="KW-1185">Reference proteome</keyword>
<reference evidence="2" key="1">
    <citation type="journal article" date="2019" name="Plant J.">
        <title>Chlorella vulgaris genome assembly and annotation reveals the molecular basis for metabolic acclimation to high light conditions.</title>
        <authorList>
            <person name="Cecchin M."/>
            <person name="Marcolungo L."/>
            <person name="Rossato M."/>
            <person name="Girolomoni L."/>
            <person name="Cosentino E."/>
            <person name="Cuine S."/>
            <person name="Li-Beisson Y."/>
            <person name="Delledonne M."/>
            <person name="Ballottari M."/>
        </authorList>
    </citation>
    <scope>NUCLEOTIDE SEQUENCE</scope>
    <source>
        <strain evidence="2">211/11P</strain>
    </source>
</reference>
<organism evidence="2 3">
    <name type="scientific">Chlorella vulgaris</name>
    <name type="common">Green alga</name>
    <dbReference type="NCBI Taxonomy" id="3077"/>
    <lineage>
        <taxon>Eukaryota</taxon>
        <taxon>Viridiplantae</taxon>
        <taxon>Chlorophyta</taxon>
        <taxon>core chlorophytes</taxon>
        <taxon>Trebouxiophyceae</taxon>
        <taxon>Chlorellales</taxon>
        <taxon>Chlorellaceae</taxon>
        <taxon>Chlorella clade</taxon>
        <taxon>Chlorella</taxon>
    </lineage>
</organism>
<dbReference type="EMBL" id="SIDB01000002">
    <property type="protein sequence ID" value="KAI3435988.1"/>
    <property type="molecule type" value="Genomic_DNA"/>
</dbReference>
<dbReference type="OrthoDB" id="10651569at2759"/>
<reference evidence="2" key="2">
    <citation type="submission" date="2020-11" db="EMBL/GenBank/DDBJ databases">
        <authorList>
            <person name="Cecchin M."/>
            <person name="Marcolungo L."/>
            <person name="Rossato M."/>
            <person name="Girolomoni L."/>
            <person name="Cosentino E."/>
            <person name="Cuine S."/>
            <person name="Li-Beisson Y."/>
            <person name="Delledonne M."/>
            <person name="Ballottari M."/>
        </authorList>
    </citation>
    <scope>NUCLEOTIDE SEQUENCE</scope>
    <source>
        <strain evidence="2">211/11P</strain>
        <tissue evidence="2">Whole cell</tissue>
    </source>
</reference>
<evidence type="ECO:0000313" key="2">
    <source>
        <dbReference type="EMBL" id="KAI3435988.1"/>
    </source>
</evidence>
<gene>
    <name evidence="2" type="ORF">D9Q98_002046</name>
</gene>
<feature type="region of interest" description="Disordered" evidence="1">
    <location>
        <begin position="273"/>
        <end position="298"/>
    </location>
</feature>
<evidence type="ECO:0000313" key="3">
    <source>
        <dbReference type="Proteomes" id="UP001055712"/>
    </source>
</evidence>
<protein>
    <submittedName>
        <fullName evidence="2">Uncharacterized protein</fullName>
    </submittedName>
</protein>
<name>A0A9D4Z0J3_CHLVU</name>
<dbReference type="AlphaFoldDB" id="A0A9D4Z0J3"/>
<proteinExistence type="predicted"/>
<feature type="compositionally biased region" description="Low complexity" evidence="1">
    <location>
        <begin position="102"/>
        <end position="114"/>
    </location>
</feature>
<feature type="compositionally biased region" description="Low complexity" evidence="1">
    <location>
        <begin position="273"/>
        <end position="290"/>
    </location>
</feature>
<comment type="caution">
    <text evidence="2">The sequence shown here is derived from an EMBL/GenBank/DDBJ whole genome shotgun (WGS) entry which is preliminary data.</text>
</comment>
<accession>A0A9D4Z0J3</accession>
<dbReference type="Proteomes" id="UP001055712">
    <property type="component" value="Unassembled WGS sequence"/>
</dbReference>
<evidence type="ECO:0000256" key="1">
    <source>
        <dbReference type="SAM" id="MobiDB-lite"/>
    </source>
</evidence>
<sequence length="315" mass="33428">MTADSCSIASQHFYIVRVDAPPAVSTITTTADGCFVTVESGPHGNLALALDALQHPTQRAYMLPDIVFLPTAATVYALNEPVPTSKPRLVVSAETVAQARGQQQPASQNWQQSSRHGNSHARSTQRRAGSMSRDDGSMPLSPPQTTAAAAAARLPMTPVRWPGTGGMQEGVGSPPAPIQQQPQQQLLPPPQQEHFVPVFPMQLGEHGGSMVIPPLMGHVGTPQPQIPLDLAHKAAQVQAMLQLQQQQLGQGNLPHVPGLLPLLQPMPLGLVMPTPMPQQEQPLHQEAQQQVPPASPALQLSPQLQHVAAPSASSP</sequence>